<gene>
    <name evidence="10" type="ORF">AJ80_00335</name>
</gene>
<evidence type="ECO:0000259" key="9">
    <source>
        <dbReference type="PROSITE" id="PS50059"/>
    </source>
</evidence>
<dbReference type="InterPro" id="IPR001179">
    <property type="entry name" value="PPIase_FKBP_dom"/>
</dbReference>
<dbReference type="PANTHER" id="PTHR45779:SF7">
    <property type="entry name" value="PEPTIDYLPROLYL ISOMERASE"/>
    <property type="match status" value="1"/>
</dbReference>
<dbReference type="GO" id="GO:0003755">
    <property type="term" value="F:peptidyl-prolyl cis-trans isomerase activity"/>
    <property type="evidence" value="ECO:0007669"/>
    <property type="project" value="UniProtKB-KW"/>
</dbReference>
<dbReference type="SUPFAM" id="SSF54534">
    <property type="entry name" value="FKBP-like"/>
    <property type="match status" value="1"/>
</dbReference>
<feature type="chain" id="PRO_5013174333" description="peptidylprolyl isomerase" evidence="8">
    <location>
        <begin position="24"/>
        <end position="184"/>
    </location>
</feature>
<dbReference type="STRING" id="1447883.A0A2B7Z4M9"/>
<evidence type="ECO:0000256" key="6">
    <source>
        <dbReference type="PROSITE-ProRule" id="PRU00277"/>
    </source>
</evidence>
<sequence>MRALPSLASLLALSLSLTSTVFAEEAADAAADAVPEVQIEKTHTVECTRRTADGDKVDMHYRGTLAADGTQFDTSYSRGSPFTFTLGKRMVIPGWEQGLLDMCVGDKRTLTIPPGLAYGDRAIGPIPAGSTLVFETELMGIHGVEEEKKPEEKTEEKRDEPEKKDEDEKPEEKKEGEEEKKDEL</sequence>
<dbReference type="FunFam" id="3.10.50.40:FF:000006">
    <property type="entry name" value="Peptidyl-prolyl cis-trans isomerase"/>
    <property type="match status" value="1"/>
</dbReference>
<dbReference type="Pfam" id="PF00254">
    <property type="entry name" value="FKBP_C"/>
    <property type="match status" value="1"/>
</dbReference>
<keyword evidence="4 6" id="KW-0697">Rotamase</keyword>
<dbReference type="InterPro" id="IPR044609">
    <property type="entry name" value="FKBP2/11"/>
</dbReference>
<evidence type="ECO:0000313" key="10">
    <source>
        <dbReference type="EMBL" id="PGH28078.1"/>
    </source>
</evidence>
<evidence type="ECO:0000256" key="2">
    <source>
        <dbReference type="ARBA" id="ARBA00002388"/>
    </source>
</evidence>
<feature type="signal peptide" evidence="8">
    <location>
        <begin position="1"/>
        <end position="23"/>
    </location>
</feature>
<evidence type="ECO:0000256" key="3">
    <source>
        <dbReference type="ARBA" id="ARBA00013194"/>
    </source>
</evidence>
<evidence type="ECO:0000256" key="7">
    <source>
        <dbReference type="SAM" id="MobiDB-lite"/>
    </source>
</evidence>
<dbReference type="AlphaFoldDB" id="A0A2B7Z4M9"/>
<feature type="compositionally biased region" description="Basic and acidic residues" evidence="7">
    <location>
        <begin position="143"/>
        <end position="184"/>
    </location>
</feature>
<dbReference type="PROSITE" id="PS50059">
    <property type="entry name" value="FKBP_PPIASE"/>
    <property type="match status" value="1"/>
</dbReference>
<organism evidence="10 11">
    <name type="scientific">Polytolypa hystricis (strain UAMH7299)</name>
    <dbReference type="NCBI Taxonomy" id="1447883"/>
    <lineage>
        <taxon>Eukaryota</taxon>
        <taxon>Fungi</taxon>
        <taxon>Dikarya</taxon>
        <taxon>Ascomycota</taxon>
        <taxon>Pezizomycotina</taxon>
        <taxon>Eurotiomycetes</taxon>
        <taxon>Eurotiomycetidae</taxon>
        <taxon>Onygenales</taxon>
        <taxon>Onygenales incertae sedis</taxon>
        <taxon>Polytolypa</taxon>
    </lineage>
</organism>
<feature type="domain" description="PPIase FKBP-type" evidence="9">
    <location>
        <begin position="54"/>
        <end position="142"/>
    </location>
</feature>
<evidence type="ECO:0000256" key="4">
    <source>
        <dbReference type="ARBA" id="ARBA00023110"/>
    </source>
</evidence>
<dbReference type="Proteomes" id="UP000224634">
    <property type="component" value="Unassembled WGS sequence"/>
</dbReference>
<dbReference type="EMBL" id="PDNA01000002">
    <property type="protein sequence ID" value="PGH28078.1"/>
    <property type="molecule type" value="Genomic_DNA"/>
</dbReference>
<protein>
    <recommendedName>
        <fullName evidence="3 6">peptidylprolyl isomerase</fullName>
        <ecNumber evidence="3 6">5.2.1.8</ecNumber>
    </recommendedName>
</protein>
<accession>A0A2B7Z4M9</accession>
<dbReference type="PANTHER" id="PTHR45779">
    <property type="entry name" value="PEPTIDYLPROLYL ISOMERASE"/>
    <property type="match status" value="1"/>
</dbReference>
<dbReference type="GO" id="GO:0005783">
    <property type="term" value="C:endoplasmic reticulum"/>
    <property type="evidence" value="ECO:0007669"/>
    <property type="project" value="TreeGrafter"/>
</dbReference>
<name>A0A2B7Z4M9_POLH7</name>
<comment type="catalytic activity">
    <reaction evidence="1 6">
        <text>[protein]-peptidylproline (omega=180) = [protein]-peptidylproline (omega=0)</text>
        <dbReference type="Rhea" id="RHEA:16237"/>
        <dbReference type="Rhea" id="RHEA-COMP:10747"/>
        <dbReference type="Rhea" id="RHEA-COMP:10748"/>
        <dbReference type="ChEBI" id="CHEBI:83833"/>
        <dbReference type="ChEBI" id="CHEBI:83834"/>
        <dbReference type="EC" id="5.2.1.8"/>
    </reaction>
</comment>
<evidence type="ECO:0000256" key="8">
    <source>
        <dbReference type="SAM" id="SignalP"/>
    </source>
</evidence>
<comment type="function">
    <text evidence="2">PPIases accelerate the folding of proteins. It catalyzes the cis-trans isomerization of proline imidic peptide bonds in oligopeptides.</text>
</comment>
<evidence type="ECO:0000256" key="1">
    <source>
        <dbReference type="ARBA" id="ARBA00000971"/>
    </source>
</evidence>
<keyword evidence="8" id="KW-0732">Signal</keyword>
<dbReference type="InterPro" id="IPR046357">
    <property type="entry name" value="PPIase_dom_sf"/>
</dbReference>
<dbReference type="Gene3D" id="3.10.50.40">
    <property type="match status" value="1"/>
</dbReference>
<reference evidence="10 11" key="1">
    <citation type="submission" date="2017-10" db="EMBL/GenBank/DDBJ databases">
        <title>Comparative genomics in systemic dimorphic fungi from Ajellomycetaceae.</title>
        <authorList>
            <person name="Munoz J.F."/>
            <person name="Mcewen J.G."/>
            <person name="Clay O.K."/>
            <person name="Cuomo C.A."/>
        </authorList>
    </citation>
    <scope>NUCLEOTIDE SEQUENCE [LARGE SCALE GENOMIC DNA]</scope>
    <source>
        <strain evidence="10 11">UAMH7299</strain>
    </source>
</reference>
<comment type="caution">
    <text evidence="10">The sequence shown here is derived from an EMBL/GenBank/DDBJ whole genome shotgun (WGS) entry which is preliminary data.</text>
</comment>
<evidence type="ECO:0000256" key="5">
    <source>
        <dbReference type="ARBA" id="ARBA00023235"/>
    </source>
</evidence>
<proteinExistence type="predicted"/>
<keyword evidence="5 6" id="KW-0413">Isomerase</keyword>
<keyword evidence="11" id="KW-1185">Reference proteome</keyword>
<dbReference type="EC" id="5.2.1.8" evidence="3 6"/>
<dbReference type="OrthoDB" id="1902587at2759"/>
<feature type="region of interest" description="Disordered" evidence="7">
    <location>
        <begin position="142"/>
        <end position="184"/>
    </location>
</feature>
<evidence type="ECO:0000313" key="11">
    <source>
        <dbReference type="Proteomes" id="UP000224634"/>
    </source>
</evidence>